<dbReference type="STRING" id="337451.A0A443PM91"/>
<dbReference type="PANTHER" id="PTHR47472">
    <property type="entry name" value="PROPIONYL-COA CARBOXYLASE"/>
    <property type="match status" value="1"/>
</dbReference>
<organism evidence="2 3">
    <name type="scientific">Cinnamomum micranthum f. kanehirae</name>
    <dbReference type="NCBI Taxonomy" id="337451"/>
    <lineage>
        <taxon>Eukaryota</taxon>
        <taxon>Viridiplantae</taxon>
        <taxon>Streptophyta</taxon>
        <taxon>Embryophyta</taxon>
        <taxon>Tracheophyta</taxon>
        <taxon>Spermatophyta</taxon>
        <taxon>Magnoliopsida</taxon>
        <taxon>Magnoliidae</taxon>
        <taxon>Laurales</taxon>
        <taxon>Lauraceae</taxon>
        <taxon>Cinnamomum</taxon>
    </lineage>
</organism>
<dbReference type="Pfam" id="PF07287">
    <property type="entry name" value="AtuA"/>
    <property type="match status" value="1"/>
</dbReference>
<dbReference type="Proteomes" id="UP000283530">
    <property type="component" value="Unassembled WGS sequence"/>
</dbReference>
<comment type="caution">
    <text evidence="2">The sequence shown here is derived from an EMBL/GenBank/DDBJ whole genome shotgun (WGS) entry which is preliminary data.</text>
</comment>
<evidence type="ECO:0000259" key="1">
    <source>
        <dbReference type="Pfam" id="PF07287"/>
    </source>
</evidence>
<dbReference type="EMBL" id="QPKB01000009">
    <property type="protein sequence ID" value="RWR91890.1"/>
    <property type="molecule type" value="Genomic_DNA"/>
</dbReference>
<gene>
    <name evidence="2" type="ORF">CKAN_02106700</name>
</gene>
<evidence type="ECO:0000313" key="2">
    <source>
        <dbReference type="EMBL" id="RWR91890.1"/>
    </source>
</evidence>
<protein>
    <recommendedName>
        <fullName evidence="1">Acyclic terpene utilisation N-terminal domain-containing protein</fullName>
    </recommendedName>
</protein>
<name>A0A443PM91_9MAGN</name>
<keyword evidence="3" id="KW-1185">Reference proteome</keyword>
<dbReference type="InterPro" id="IPR010839">
    <property type="entry name" value="AtuA_N"/>
</dbReference>
<feature type="domain" description="Acyclic terpene utilisation N-terminal" evidence="1">
    <location>
        <begin position="102"/>
        <end position="273"/>
    </location>
</feature>
<dbReference type="PANTHER" id="PTHR47472:SF1">
    <property type="entry name" value="DUF1446-DOMAIN-CONTAINING PROTEIN"/>
    <property type="match status" value="1"/>
</dbReference>
<sequence>MRLVPINSPVLVCEWTLGLIKARSLYENLKKECLRKRLVLTKSQFRSVAILKKRVFLSWYFHRSCSCTAGEIKEKMENEGKDEVYCCKMKLRESPQKRKDKVFIGCGAGFAGDRPLAALKLLERVKELDYLVLECLAERTLADRFQAMMSGGDGFDPKIVDWMTLLLPSAVERGVCIITNMGGVDPLGAQKKILDVASGLGIHITVSVAYQVSPTESGLLSSIERSNTMEGGVSTYMGAAPIVHCLEKHKSHVMITSRVADAALFLGPMIIDFRDVSFHPISNDRVLCVGQKPSAHCFPEKLLQLVPKDRGWKGWGEISYGGYGCMRRAKVAELLVWESSFCLYHEMGETVNILQLTILVKLILIHVDTCTPSGSIVSCDSSIARRYEVTIPTIQLVATNSE</sequence>
<dbReference type="AlphaFoldDB" id="A0A443PM91"/>
<evidence type="ECO:0000313" key="3">
    <source>
        <dbReference type="Proteomes" id="UP000283530"/>
    </source>
</evidence>
<accession>A0A443PM91</accession>
<proteinExistence type="predicted"/>
<dbReference type="OrthoDB" id="1702601at2759"/>
<reference evidence="2 3" key="1">
    <citation type="journal article" date="2019" name="Nat. Plants">
        <title>Stout camphor tree genome fills gaps in understanding of flowering plant genome evolution.</title>
        <authorList>
            <person name="Chaw S.M."/>
            <person name="Liu Y.C."/>
            <person name="Wu Y.W."/>
            <person name="Wang H.Y."/>
            <person name="Lin C.I."/>
            <person name="Wu C.S."/>
            <person name="Ke H.M."/>
            <person name="Chang L.Y."/>
            <person name="Hsu C.Y."/>
            <person name="Yang H.T."/>
            <person name="Sudianto E."/>
            <person name="Hsu M.H."/>
            <person name="Wu K.P."/>
            <person name="Wang L.N."/>
            <person name="Leebens-Mack J.H."/>
            <person name="Tsai I.J."/>
        </authorList>
    </citation>
    <scope>NUCLEOTIDE SEQUENCE [LARGE SCALE GENOMIC DNA]</scope>
    <source>
        <strain evidence="3">cv. Chaw 1501</strain>
        <tissue evidence="2">Young leaves</tissue>
    </source>
</reference>